<dbReference type="InterPro" id="IPR002347">
    <property type="entry name" value="SDR_fam"/>
</dbReference>
<dbReference type="InterPro" id="IPR036291">
    <property type="entry name" value="NAD(P)-bd_dom_sf"/>
</dbReference>
<dbReference type="Gene3D" id="3.40.50.720">
    <property type="entry name" value="NAD(P)-binding Rossmann-like Domain"/>
    <property type="match status" value="1"/>
</dbReference>
<dbReference type="InterPro" id="IPR020904">
    <property type="entry name" value="Sc_DH/Rdtase_CS"/>
</dbReference>
<dbReference type="Proteomes" id="UP000266915">
    <property type="component" value="Unassembled WGS sequence"/>
</dbReference>
<comment type="similarity">
    <text evidence="1">Belongs to the short-chain dehydrogenases/reductases (SDR) family.</text>
</comment>
<dbReference type="PRINTS" id="PR00081">
    <property type="entry name" value="GDHRDH"/>
</dbReference>
<organism evidence="4 5">
    <name type="scientific">Plantibacter flavus</name>
    <dbReference type="NCBI Taxonomy" id="150123"/>
    <lineage>
        <taxon>Bacteria</taxon>
        <taxon>Bacillati</taxon>
        <taxon>Actinomycetota</taxon>
        <taxon>Actinomycetes</taxon>
        <taxon>Micrococcales</taxon>
        <taxon>Microbacteriaceae</taxon>
        <taxon>Plantibacter</taxon>
    </lineage>
</organism>
<dbReference type="PROSITE" id="PS00061">
    <property type="entry name" value="ADH_SHORT"/>
    <property type="match status" value="1"/>
</dbReference>
<evidence type="ECO:0000259" key="3">
    <source>
        <dbReference type="SMART" id="SM00822"/>
    </source>
</evidence>
<dbReference type="Pfam" id="PF13561">
    <property type="entry name" value="adh_short_C2"/>
    <property type="match status" value="1"/>
</dbReference>
<dbReference type="SUPFAM" id="SSF51735">
    <property type="entry name" value="NAD(P)-binding Rossmann-fold domains"/>
    <property type="match status" value="1"/>
</dbReference>
<dbReference type="PRINTS" id="PR00080">
    <property type="entry name" value="SDRFAMILY"/>
</dbReference>
<dbReference type="InterPro" id="IPR057326">
    <property type="entry name" value="KR_dom"/>
</dbReference>
<reference evidence="4 5" key="1">
    <citation type="submission" date="2018-11" db="EMBL/GenBank/DDBJ databases">
        <title>Sequencing the genomes of 1000 actinobacteria strains.</title>
        <authorList>
            <person name="Klenk H.-P."/>
        </authorList>
    </citation>
    <scope>NUCLEOTIDE SEQUENCE [LARGE SCALE GENOMIC DNA]</scope>
    <source>
        <strain evidence="4 5">DSM 14012</strain>
    </source>
</reference>
<evidence type="ECO:0000256" key="1">
    <source>
        <dbReference type="ARBA" id="ARBA00006484"/>
    </source>
</evidence>
<proteinExistence type="inferred from homology"/>
<evidence type="ECO:0000313" key="5">
    <source>
        <dbReference type="Proteomes" id="UP000266915"/>
    </source>
</evidence>
<evidence type="ECO:0000313" key="4">
    <source>
        <dbReference type="EMBL" id="ROR83645.1"/>
    </source>
</evidence>
<dbReference type="GO" id="GO:0032787">
    <property type="term" value="P:monocarboxylic acid metabolic process"/>
    <property type="evidence" value="ECO:0007669"/>
    <property type="project" value="UniProtKB-ARBA"/>
</dbReference>
<dbReference type="PANTHER" id="PTHR42879:SF2">
    <property type="entry name" value="3-OXOACYL-[ACYL-CARRIER-PROTEIN] REDUCTASE FABG"/>
    <property type="match status" value="1"/>
</dbReference>
<comment type="caution">
    <text evidence="4">The sequence shown here is derived from an EMBL/GenBank/DDBJ whole genome shotgun (WGS) entry which is preliminary data.</text>
</comment>
<keyword evidence="5" id="KW-1185">Reference proteome</keyword>
<gene>
    <name evidence="4" type="ORF">EDD42_3759</name>
</gene>
<protein>
    <submittedName>
        <fullName evidence="4">3-oxoacyl-[acyl-carrier protein] reductase</fullName>
    </submittedName>
</protein>
<accession>A0A3N2C814</accession>
<feature type="domain" description="Ketoreductase" evidence="3">
    <location>
        <begin position="8"/>
        <end position="195"/>
    </location>
</feature>
<dbReference type="FunFam" id="3.40.50.720:FF:000173">
    <property type="entry name" value="3-oxoacyl-[acyl-carrier protein] reductase"/>
    <property type="match status" value="1"/>
</dbReference>
<name>A0A3N2C814_9MICO</name>
<sequence length="254" mass="24948">MQIDLTGRRALVTGGGAGIGAAIARALGASGADVAVHYASSADGAAAVVDELTAAGRTAVAVQGDLTDSAQADAVVQQATEALGGLDILVNNAGHLVGRATVAEMTDEHWHQVLDVNLTSSFAVTRAALPALTASGAGRVILMSSLASENGGGAGSVPYAAAKAGVIGFTRALAKEIASAGVTVNAVAPGFIGDTAFHNTFTPTKAQEGIVAGIPLGRAGTVDDVAGVALFLASELSSFVTGQVVDINGGANFR</sequence>
<dbReference type="GO" id="GO:0016491">
    <property type="term" value="F:oxidoreductase activity"/>
    <property type="evidence" value="ECO:0007669"/>
    <property type="project" value="UniProtKB-KW"/>
</dbReference>
<keyword evidence="2" id="KW-0560">Oxidoreductase</keyword>
<dbReference type="InterPro" id="IPR050259">
    <property type="entry name" value="SDR"/>
</dbReference>
<dbReference type="SMART" id="SM00822">
    <property type="entry name" value="PKS_KR"/>
    <property type="match status" value="1"/>
</dbReference>
<dbReference type="EMBL" id="RKHL01000001">
    <property type="protein sequence ID" value="ROR83645.1"/>
    <property type="molecule type" value="Genomic_DNA"/>
</dbReference>
<dbReference type="RefSeq" id="WP_079704377.1">
    <property type="nucleotide sequence ID" value="NZ_FXAP01000002.1"/>
</dbReference>
<dbReference type="AlphaFoldDB" id="A0A3N2C814"/>
<dbReference type="NCBIfam" id="NF009466">
    <property type="entry name" value="PRK12826.1-2"/>
    <property type="match status" value="1"/>
</dbReference>
<evidence type="ECO:0000256" key="2">
    <source>
        <dbReference type="ARBA" id="ARBA00023002"/>
    </source>
</evidence>
<dbReference type="PANTHER" id="PTHR42879">
    <property type="entry name" value="3-OXOACYL-(ACYL-CARRIER-PROTEIN) REDUCTASE"/>
    <property type="match status" value="1"/>
</dbReference>